<keyword evidence="4" id="KW-0175">Coiled coil</keyword>
<dbReference type="InterPro" id="IPR014710">
    <property type="entry name" value="RmlC-like_jellyroll"/>
</dbReference>
<proteinExistence type="predicted"/>
<evidence type="ECO:0000313" key="6">
    <source>
        <dbReference type="EMBL" id="NMF92889.1"/>
    </source>
</evidence>
<name>A0ABX1N1Y2_9RHOO</name>
<dbReference type="SMART" id="SM00100">
    <property type="entry name" value="cNMP"/>
    <property type="match status" value="1"/>
</dbReference>
<dbReference type="SUPFAM" id="SSF46785">
    <property type="entry name" value="Winged helix' DNA-binding domain"/>
    <property type="match status" value="1"/>
</dbReference>
<dbReference type="SUPFAM" id="SSF55785">
    <property type="entry name" value="PYP-like sensor domain (PAS domain)"/>
    <property type="match status" value="1"/>
</dbReference>
<organism evidence="6 7">
    <name type="scientific">Aromatoleum buckelii</name>
    <dbReference type="NCBI Taxonomy" id="200254"/>
    <lineage>
        <taxon>Bacteria</taxon>
        <taxon>Pseudomonadati</taxon>
        <taxon>Pseudomonadota</taxon>
        <taxon>Betaproteobacteria</taxon>
        <taxon>Rhodocyclales</taxon>
        <taxon>Rhodocyclaceae</taxon>
        <taxon>Aromatoleum</taxon>
    </lineage>
</organism>
<dbReference type="PROSITE" id="PS50042">
    <property type="entry name" value="CNMP_BINDING_3"/>
    <property type="match status" value="1"/>
</dbReference>
<dbReference type="InterPro" id="IPR035965">
    <property type="entry name" value="PAS-like_dom_sf"/>
</dbReference>
<dbReference type="SUPFAM" id="SSF51206">
    <property type="entry name" value="cAMP-binding domain-like"/>
    <property type="match status" value="1"/>
</dbReference>
<protein>
    <submittedName>
        <fullName evidence="6">Helix-turn-helix domain-containing protein</fullName>
    </submittedName>
</protein>
<evidence type="ECO:0000256" key="4">
    <source>
        <dbReference type="SAM" id="Coils"/>
    </source>
</evidence>
<comment type="caution">
    <text evidence="6">The sequence shown here is derived from an EMBL/GenBank/DDBJ whole genome shotgun (WGS) entry which is preliminary data.</text>
</comment>
<dbReference type="InterPro" id="IPR036390">
    <property type="entry name" value="WH_DNA-bd_sf"/>
</dbReference>
<dbReference type="PANTHER" id="PTHR24567">
    <property type="entry name" value="CRP FAMILY TRANSCRIPTIONAL REGULATORY PROTEIN"/>
    <property type="match status" value="1"/>
</dbReference>
<dbReference type="InterPro" id="IPR050397">
    <property type="entry name" value="Env_Response_Regulators"/>
</dbReference>
<dbReference type="InterPro" id="IPR012318">
    <property type="entry name" value="HTH_CRP"/>
</dbReference>
<dbReference type="SMART" id="SM00419">
    <property type="entry name" value="HTH_CRP"/>
    <property type="match status" value="1"/>
</dbReference>
<reference evidence="6" key="1">
    <citation type="submission" date="2019-12" db="EMBL/GenBank/DDBJ databases">
        <title>Comparative genomics gives insights into the taxonomy of the Azoarcus-Aromatoleum group and reveals separate origins of nif in the plant-associated Azoarcus and non-plant-associated Aromatoleum sub-groups.</title>
        <authorList>
            <person name="Lafos M."/>
            <person name="Maluk M."/>
            <person name="Batista M."/>
            <person name="Junghare M."/>
            <person name="Carmona M."/>
            <person name="Faoro H."/>
            <person name="Cruz L.M."/>
            <person name="Battistoni F."/>
            <person name="De Souza E."/>
            <person name="Pedrosa F."/>
            <person name="Chen W.-M."/>
            <person name="Poole P.S."/>
            <person name="Dixon R.A."/>
            <person name="James E.K."/>
        </authorList>
    </citation>
    <scope>NUCLEOTIDE SEQUENCE</scope>
    <source>
        <strain evidence="6">U120</strain>
    </source>
</reference>
<gene>
    <name evidence="6" type="ORF">GO608_06070</name>
</gene>
<dbReference type="RefSeq" id="WP_169198180.1">
    <property type="nucleotide sequence ID" value="NZ_WTVH02000010.1"/>
</dbReference>
<evidence type="ECO:0000313" key="7">
    <source>
        <dbReference type="Proteomes" id="UP000601990"/>
    </source>
</evidence>
<evidence type="ECO:0000256" key="1">
    <source>
        <dbReference type="ARBA" id="ARBA00023015"/>
    </source>
</evidence>
<keyword evidence="7" id="KW-1185">Reference proteome</keyword>
<dbReference type="PANTHER" id="PTHR24567:SF74">
    <property type="entry name" value="HTH-TYPE TRANSCRIPTIONAL REGULATOR ARCR"/>
    <property type="match status" value="1"/>
</dbReference>
<dbReference type="EMBL" id="WTVH01000008">
    <property type="protein sequence ID" value="NMF92889.1"/>
    <property type="molecule type" value="Genomic_DNA"/>
</dbReference>
<evidence type="ECO:0000256" key="3">
    <source>
        <dbReference type="ARBA" id="ARBA00023163"/>
    </source>
</evidence>
<evidence type="ECO:0000259" key="5">
    <source>
        <dbReference type="PROSITE" id="PS50042"/>
    </source>
</evidence>
<dbReference type="Proteomes" id="UP000601990">
    <property type="component" value="Unassembled WGS sequence"/>
</dbReference>
<dbReference type="CDD" id="cd00038">
    <property type="entry name" value="CAP_ED"/>
    <property type="match status" value="1"/>
</dbReference>
<evidence type="ECO:0000256" key="2">
    <source>
        <dbReference type="ARBA" id="ARBA00023125"/>
    </source>
</evidence>
<keyword evidence="2" id="KW-0238">DNA-binding</keyword>
<keyword evidence="3" id="KW-0804">Transcription</keyword>
<dbReference type="Gene3D" id="3.30.450.20">
    <property type="entry name" value="PAS domain"/>
    <property type="match status" value="1"/>
</dbReference>
<dbReference type="Gene3D" id="1.10.10.10">
    <property type="entry name" value="Winged helix-like DNA-binding domain superfamily/Winged helix DNA-binding domain"/>
    <property type="match status" value="1"/>
</dbReference>
<keyword evidence="1" id="KW-0805">Transcription regulation</keyword>
<dbReference type="InterPro" id="IPR018490">
    <property type="entry name" value="cNMP-bd_dom_sf"/>
</dbReference>
<feature type="coiled-coil region" evidence="4">
    <location>
        <begin position="283"/>
        <end position="310"/>
    </location>
</feature>
<feature type="domain" description="Cyclic nucleotide-binding" evidence="5">
    <location>
        <begin position="14"/>
        <end position="99"/>
    </location>
</feature>
<dbReference type="InterPro" id="IPR000595">
    <property type="entry name" value="cNMP-bd_dom"/>
</dbReference>
<sequence length="444" mass="49761">MPDTLTHNPRQNRVLATLPVTEYARLVDDLELVTFPTGEVLYESGDSLEFVFFPTTSIASLIFSTENGASTELAMTGNDGLVGIPLVLGGDTTTHAVVVQSAGGAYRLRAEIMRWELDQGGSLQRLALWYAQALMTQMAQSAVCNRHHTVDQQLCRWLLLSLDLLPGNKLDVTHEMIARMLGVRREAITEAAGKLQGAGLIQYRRGHVTVTDRRGLEARACECYGAVKSECDRLFQMLPAHRSKCRVRPNPATLRKRAEARLKQARPILPGAPWDTERLLHELQVHQIELELHNQELRQAYDEADSLRKQCADMYDFAPVGYFTLDALGVITNVNLAGAILLGIKRSEHGRHRFAASVKPEFLPEFNRFVSDVLDAKCKKKCEIVLAAGSQRPEAIVRIEAVPDETGRECRMVVSDITAERRAEKALQERERIRHARFEYSPRA</sequence>
<accession>A0ABX1N1Y2</accession>
<dbReference type="Pfam" id="PF13545">
    <property type="entry name" value="HTH_Crp_2"/>
    <property type="match status" value="1"/>
</dbReference>
<dbReference type="Gene3D" id="2.60.120.10">
    <property type="entry name" value="Jelly Rolls"/>
    <property type="match status" value="1"/>
</dbReference>
<dbReference type="InterPro" id="IPR036388">
    <property type="entry name" value="WH-like_DNA-bd_sf"/>
</dbReference>